<reference evidence="1" key="1">
    <citation type="journal article" date="2021" name="PeerJ">
        <title>Extensive microbial diversity within the chicken gut microbiome revealed by metagenomics and culture.</title>
        <authorList>
            <person name="Gilroy R."/>
            <person name="Ravi A."/>
            <person name="Getino M."/>
            <person name="Pursley I."/>
            <person name="Horton D.L."/>
            <person name="Alikhan N.F."/>
            <person name="Baker D."/>
            <person name="Gharbi K."/>
            <person name="Hall N."/>
            <person name="Watson M."/>
            <person name="Adriaenssens E.M."/>
            <person name="Foster-Nyarko E."/>
            <person name="Jarju S."/>
            <person name="Secka A."/>
            <person name="Antonio M."/>
            <person name="Oren A."/>
            <person name="Chaudhuri R.R."/>
            <person name="La Ragione R."/>
            <person name="Hildebrand F."/>
            <person name="Pallen M.J."/>
        </authorList>
    </citation>
    <scope>NUCLEOTIDE SEQUENCE</scope>
    <source>
        <strain evidence="1">ChiBcec18-1249</strain>
    </source>
</reference>
<dbReference type="AlphaFoldDB" id="A0A9D2LK00"/>
<reference evidence="1" key="2">
    <citation type="submission" date="2021-04" db="EMBL/GenBank/DDBJ databases">
        <authorList>
            <person name="Gilroy R."/>
        </authorList>
    </citation>
    <scope>NUCLEOTIDE SEQUENCE</scope>
    <source>
        <strain evidence="1">ChiBcec18-1249</strain>
    </source>
</reference>
<comment type="caution">
    <text evidence="1">The sequence shown here is derived from an EMBL/GenBank/DDBJ whole genome shotgun (WGS) entry which is preliminary data.</text>
</comment>
<dbReference type="Proteomes" id="UP000823824">
    <property type="component" value="Unassembled WGS sequence"/>
</dbReference>
<dbReference type="InterPro" id="IPR047928">
    <property type="entry name" value="Perm_prefix_1"/>
</dbReference>
<protein>
    <submittedName>
        <fullName evidence="1">Uncharacterized protein</fullName>
    </submittedName>
</protein>
<evidence type="ECO:0000313" key="2">
    <source>
        <dbReference type="Proteomes" id="UP000823824"/>
    </source>
</evidence>
<dbReference type="EMBL" id="DWZJ01000088">
    <property type="protein sequence ID" value="HJB13977.1"/>
    <property type="molecule type" value="Genomic_DNA"/>
</dbReference>
<organism evidence="1 2">
    <name type="scientific">Candidatus Oscillibacter excrementigallinarum</name>
    <dbReference type="NCBI Taxonomy" id="2838716"/>
    <lineage>
        <taxon>Bacteria</taxon>
        <taxon>Bacillati</taxon>
        <taxon>Bacillota</taxon>
        <taxon>Clostridia</taxon>
        <taxon>Eubacteriales</taxon>
        <taxon>Oscillospiraceae</taxon>
        <taxon>Oscillibacter</taxon>
    </lineage>
</organism>
<gene>
    <name evidence="1" type="ORF">H9787_09745</name>
</gene>
<sequence length="274" mass="30724">MDRRQYTEQVLSSLRRVTYDERESIRQELDGHMEDHMEALRELGFDEQLAEERTLAAMGDPAEVGRELNRQYTGWGWVISGRIAKLAAVLLVVPLLCSPILHDRWMGPADYIKNRLDPDFSGTTRFLEYAARSDFSPDAPAPDMTPLWDGAESVLPLDIRLQVGNDELRVFRVSVGETEDWDTGRIFLAAEVLAVAYDQIPFGLVSSWVLGEMTLASQDGGHTAWCGDLAGQDGRLLRIQGTVEIQPGDTYVTLSQDRFGQKFSLRIPLPEVAP</sequence>
<evidence type="ECO:0000313" key="1">
    <source>
        <dbReference type="EMBL" id="HJB13977.1"/>
    </source>
</evidence>
<dbReference type="Pfam" id="PF22564">
    <property type="entry name" value="HAAS"/>
    <property type="match status" value="1"/>
</dbReference>
<accession>A0A9D2LK00</accession>
<proteinExistence type="predicted"/>
<dbReference type="NCBIfam" id="NF038403">
    <property type="entry name" value="perm_prefix_1"/>
    <property type="match status" value="1"/>
</dbReference>
<name>A0A9D2LK00_9FIRM</name>